<reference evidence="1" key="1">
    <citation type="journal article" date="2023" name="G3 (Bethesda)">
        <title>A reference genome for the long-term kleptoplast-retaining sea slug Elysia crispata morphotype clarki.</title>
        <authorList>
            <person name="Eastman K.E."/>
            <person name="Pendleton A.L."/>
            <person name="Shaikh M.A."/>
            <person name="Suttiyut T."/>
            <person name="Ogas R."/>
            <person name="Tomko P."/>
            <person name="Gavelis G."/>
            <person name="Widhalm J.R."/>
            <person name="Wisecaver J.H."/>
        </authorList>
    </citation>
    <scope>NUCLEOTIDE SEQUENCE</scope>
    <source>
        <strain evidence="1">ECLA1</strain>
    </source>
</reference>
<dbReference type="EMBL" id="JAWDGP010004149">
    <property type="protein sequence ID" value="KAK3767445.1"/>
    <property type="molecule type" value="Genomic_DNA"/>
</dbReference>
<keyword evidence="2" id="KW-1185">Reference proteome</keyword>
<proteinExistence type="predicted"/>
<evidence type="ECO:0000313" key="2">
    <source>
        <dbReference type="Proteomes" id="UP001283361"/>
    </source>
</evidence>
<accession>A0AAE1DEZ4</accession>
<comment type="caution">
    <text evidence="1">The sequence shown here is derived from an EMBL/GenBank/DDBJ whole genome shotgun (WGS) entry which is preliminary data.</text>
</comment>
<sequence>MSRSEGIPHRHLPIACLEVGIASARNNQLRFTSARGVPPSRVFRHRHRALAAAGPYIFSFSHFPYQISPTLNSQRGWGEGVGVGKTRRSARVWQTTAVLLSQAGIRCLGVCQRLASLPATSKQLGSVLLVSLPSSRLPLVNGFGVVAVVMATGPDSRNSTLPSAFDLARFEYPQDSMLKVTGPNGYFPYICIKMVALQSIEMKA</sequence>
<organism evidence="1 2">
    <name type="scientific">Elysia crispata</name>
    <name type="common">lettuce slug</name>
    <dbReference type="NCBI Taxonomy" id="231223"/>
    <lineage>
        <taxon>Eukaryota</taxon>
        <taxon>Metazoa</taxon>
        <taxon>Spiralia</taxon>
        <taxon>Lophotrochozoa</taxon>
        <taxon>Mollusca</taxon>
        <taxon>Gastropoda</taxon>
        <taxon>Heterobranchia</taxon>
        <taxon>Euthyneura</taxon>
        <taxon>Panpulmonata</taxon>
        <taxon>Sacoglossa</taxon>
        <taxon>Placobranchoidea</taxon>
        <taxon>Plakobranchidae</taxon>
        <taxon>Elysia</taxon>
    </lineage>
</organism>
<evidence type="ECO:0000313" key="1">
    <source>
        <dbReference type="EMBL" id="KAK3767445.1"/>
    </source>
</evidence>
<gene>
    <name evidence="1" type="ORF">RRG08_032120</name>
</gene>
<dbReference type="Proteomes" id="UP001283361">
    <property type="component" value="Unassembled WGS sequence"/>
</dbReference>
<dbReference type="AlphaFoldDB" id="A0AAE1DEZ4"/>
<protein>
    <submittedName>
        <fullName evidence="1">Uncharacterized protein</fullName>
    </submittedName>
</protein>
<name>A0AAE1DEZ4_9GAST</name>